<accession>A0A645ED68</accession>
<evidence type="ECO:0000313" key="1">
    <source>
        <dbReference type="EMBL" id="MPM99984.1"/>
    </source>
</evidence>
<dbReference type="AlphaFoldDB" id="A0A645ED68"/>
<sequence>MDHRPGGDDELFELAERLRQVLREQFPAFAAEHNARGSLRLQLVDDTIVRILERGRHDPVEPIPRLADHVNRRENALALRRVQQPRHLRTKLVIRLVQRVEQQNVADVQQLYVQRIPVHVRLAEARVCAAIVIERPLLANRVRHDRGKRCQPLAANARNIDVVVRLQLFEYVIPFGVRADPTQRRKRQLGIELRQIDNHVAERPAGRAGDALRNRREFARFRMSQNRVKYVHNHVSRNRDAVSFHKWIHLSLVLFKGSKRTRASIATRARSAQVEEYQ</sequence>
<organism evidence="1">
    <name type="scientific">bioreactor metagenome</name>
    <dbReference type="NCBI Taxonomy" id="1076179"/>
    <lineage>
        <taxon>unclassified sequences</taxon>
        <taxon>metagenomes</taxon>
        <taxon>ecological metagenomes</taxon>
    </lineage>
</organism>
<comment type="caution">
    <text evidence="1">The sequence shown here is derived from an EMBL/GenBank/DDBJ whole genome shotgun (WGS) entry which is preliminary data.</text>
</comment>
<reference evidence="1" key="1">
    <citation type="submission" date="2019-08" db="EMBL/GenBank/DDBJ databases">
        <authorList>
            <person name="Kucharzyk K."/>
            <person name="Murdoch R.W."/>
            <person name="Higgins S."/>
            <person name="Loffler F."/>
        </authorList>
    </citation>
    <scope>NUCLEOTIDE SEQUENCE</scope>
</reference>
<name>A0A645ED68_9ZZZZ</name>
<dbReference type="EMBL" id="VSSQ01046036">
    <property type="protein sequence ID" value="MPM99984.1"/>
    <property type="molecule type" value="Genomic_DNA"/>
</dbReference>
<gene>
    <name evidence="1" type="ORF">SDC9_147179</name>
</gene>
<protein>
    <submittedName>
        <fullName evidence="1">Uncharacterized protein</fullName>
    </submittedName>
</protein>
<proteinExistence type="predicted"/>